<dbReference type="PANTHER" id="PTHR13423">
    <property type="entry name" value="OUT AT FIRST"/>
    <property type="match status" value="1"/>
</dbReference>
<reference evidence="2" key="1">
    <citation type="submission" date="2020-11" db="EMBL/GenBank/DDBJ databases">
        <authorList>
            <person name="Tran Van P."/>
        </authorList>
    </citation>
    <scope>NUCLEOTIDE SEQUENCE</scope>
</reference>
<accession>A0A7R9K1U1</accession>
<dbReference type="InterPro" id="IPR026315">
    <property type="entry name" value="Oaf"/>
</dbReference>
<dbReference type="EMBL" id="OE842288">
    <property type="protein sequence ID" value="CAD7599355.1"/>
    <property type="molecule type" value="Genomic_DNA"/>
</dbReference>
<feature type="domain" description="Out at first C-terminal" evidence="1">
    <location>
        <begin position="47"/>
        <end position="118"/>
    </location>
</feature>
<organism evidence="2">
    <name type="scientific">Timema genevievae</name>
    <name type="common">Walking stick</name>
    <dbReference type="NCBI Taxonomy" id="629358"/>
    <lineage>
        <taxon>Eukaryota</taxon>
        <taxon>Metazoa</taxon>
        <taxon>Ecdysozoa</taxon>
        <taxon>Arthropoda</taxon>
        <taxon>Hexapoda</taxon>
        <taxon>Insecta</taxon>
        <taxon>Pterygota</taxon>
        <taxon>Neoptera</taxon>
        <taxon>Polyneoptera</taxon>
        <taxon>Phasmatodea</taxon>
        <taxon>Timematodea</taxon>
        <taxon>Timematoidea</taxon>
        <taxon>Timematidae</taxon>
        <taxon>Timema</taxon>
    </lineage>
</organism>
<protein>
    <recommendedName>
        <fullName evidence="1">Out at first C-terminal domain-containing protein</fullName>
    </recommendedName>
</protein>
<dbReference type="AlphaFoldDB" id="A0A7R9K1U1"/>
<dbReference type="PANTHER" id="PTHR13423:SF2">
    <property type="entry name" value="OUT AT FIRST PROTEIN HOMOLOG"/>
    <property type="match status" value="1"/>
</dbReference>
<gene>
    <name evidence="2" type="ORF">TGEB3V08_LOCUS7322</name>
</gene>
<sequence length="118" mass="13024">MQAKSRPRLVGASLSVLLGAVKHYPVETSHHEISNLVGGTEAKVTGRCLETADPWSPCFCHLELCIGWYPCGLKYCKGKGEGKSSSATGSYRCGIKTCKKCSLFSYYVRQKQLCLWDE</sequence>
<dbReference type="InterPro" id="IPR053897">
    <property type="entry name" value="Oaf_C"/>
</dbReference>
<name>A0A7R9K1U1_TIMGE</name>
<proteinExistence type="predicted"/>
<evidence type="ECO:0000259" key="1">
    <source>
        <dbReference type="Pfam" id="PF22873"/>
    </source>
</evidence>
<dbReference type="Pfam" id="PF22873">
    <property type="entry name" value="OAF_C"/>
    <property type="match status" value="1"/>
</dbReference>
<evidence type="ECO:0000313" key="2">
    <source>
        <dbReference type="EMBL" id="CAD7599355.1"/>
    </source>
</evidence>